<dbReference type="HOGENOM" id="CLU_3358124_0_0_0"/>
<dbReference type="InParanoid" id="Q7UED8"/>
<protein>
    <submittedName>
        <fullName evidence="1">Uncharacterized protein</fullName>
    </submittedName>
</protein>
<dbReference type="KEGG" id="rba:RB11396"/>
<keyword evidence="2" id="KW-1185">Reference proteome</keyword>
<dbReference type="EMBL" id="BX294153">
    <property type="protein sequence ID" value="CAD79098.1"/>
    <property type="molecule type" value="Genomic_DNA"/>
</dbReference>
<accession>Q7UED8</accession>
<gene>
    <name evidence="1" type="ordered locus">RB11396</name>
</gene>
<sequence>MALVPVSTRLLVRHLSFYGERSDFRIVAAGFRWVNG</sequence>
<evidence type="ECO:0000313" key="1">
    <source>
        <dbReference type="EMBL" id="CAD79098.1"/>
    </source>
</evidence>
<dbReference type="Proteomes" id="UP000001025">
    <property type="component" value="Chromosome"/>
</dbReference>
<name>Q7UED8_RHOBA</name>
<dbReference type="AlphaFoldDB" id="Q7UED8"/>
<proteinExistence type="predicted"/>
<reference evidence="1 2" key="1">
    <citation type="journal article" date="2003" name="Proc. Natl. Acad. Sci. U.S.A.">
        <title>Complete genome sequence of the marine planctomycete Pirellula sp. strain 1.</title>
        <authorList>
            <person name="Gloeckner F.O."/>
            <person name="Kube M."/>
            <person name="Bauer M."/>
            <person name="Teeling H."/>
            <person name="Lombardot T."/>
            <person name="Ludwig W."/>
            <person name="Gade D."/>
            <person name="Beck A."/>
            <person name="Borzym K."/>
            <person name="Heitmann K."/>
            <person name="Rabus R."/>
            <person name="Schlesner H."/>
            <person name="Amann R."/>
            <person name="Reinhardt R."/>
        </authorList>
    </citation>
    <scope>NUCLEOTIDE SEQUENCE [LARGE SCALE GENOMIC DNA]</scope>
    <source>
        <strain evidence="2">DSM 10527 / NCIMB 13988 / SH1</strain>
    </source>
</reference>
<organism evidence="1 2">
    <name type="scientific">Rhodopirellula baltica (strain DSM 10527 / NCIMB 13988 / SH1)</name>
    <dbReference type="NCBI Taxonomy" id="243090"/>
    <lineage>
        <taxon>Bacteria</taxon>
        <taxon>Pseudomonadati</taxon>
        <taxon>Planctomycetota</taxon>
        <taxon>Planctomycetia</taxon>
        <taxon>Pirellulales</taxon>
        <taxon>Pirellulaceae</taxon>
        <taxon>Rhodopirellula</taxon>
    </lineage>
</organism>
<evidence type="ECO:0000313" key="2">
    <source>
        <dbReference type="Proteomes" id="UP000001025"/>
    </source>
</evidence>
<dbReference type="EnsemblBacteria" id="CAD79098">
    <property type="protein sequence ID" value="CAD79098"/>
    <property type="gene ID" value="RB11396"/>
</dbReference>